<dbReference type="Gene3D" id="2.115.10.20">
    <property type="entry name" value="Glycosyl hydrolase domain, family 43"/>
    <property type="match status" value="1"/>
</dbReference>
<dbReference type="InterPro" id="IPR023296">
    <property type="entry name" value="Glyco_hydro_beta-prop_sf"/>
</dbReference>
<evidence type="ECO:0000313" key="7">
    <source>
        <dbReference type="EMBL" id="QES90939.1"/>
    </source>
</evidence>
<keyword evidence="4 6" id="KW-0326">Glycosidase</keyword>
<evidence type="ECO:0000256" key="6">
    <source>
        <dbReference type="RuleBase" id="RU361187"/>
    </source>
</evidence>
<reference evidence="7 8" key="1">
    <citation type="submission" date="2019-09" db="EMBL/GenBank/DDBJ databases">
        <title>Complete genome sequence of Arachidicoccus sp. B3-10 isolated from apple orchard soil.</title>
        <authorList>
            <person name="Kim H.S."/>
            <person name="Han K.-I."/>
            <person name="Suh M.K."/>
            <person name="Lee K.C."/>
            <person name="Eom M.K."/>
            <person name="Kim J.-S."/>
            <person name="Kang S.W."/>
            <person name="Sin Y."/>
            <person name="Lee J.-S."/>
        </authorList>
    </citation>
    <scope>NUCLEOTIDE SEQUENCE [LARGE SCALE GENOMIC DNA]</scope>
    <source>
        <strain evidence="7 8">B3-10</strain>
    </source>
</reference>
<accession>A0A5P2G9F7</accession>
<dbReference type="Proteomes" id="UP000292424">
    <property type="component" value="Chromosome"/>
</dbReference>
<dbReference type="GO" id="GO:0005975">
    <property type="term" value="P:carbohydrate metabolic process"/>
    <property type="evidence" value="ECO:0007669"/>
    <property type="project" value="InterPro"/>
</dbReference>
<dbReference type="InterPro" id="IPR006710">
    <property type="entry name" value="Glyco_hydro_43"/>
</dbReference>
<proteinExistence type="inferred from homology"/>
<gene>
    <name evidence="7" type="ORF">E0W69_007850</name>
</gene>
<name>A0A5P2G9F7_9BACT</name>
<evidence type="ECO:0000256" key="2">
    <source>
        <dbReference type="ARBA" id="ARBA00022729"/>
    </source>
</evidence>
<dbReference type="PIRSF" id="PIRSF025414">
    <property type="entry name" value="Alpha-L-arabinofuranosidase"/>
    <property type="match status" value="1"/>
</dbReference>
<evidence type="ECO:0000256" key="5">
    <source>
        <dbReference type="PIRSR" id="PIRSR606710-2"/>
    </source>
</evidence>
<dbReference type="InterPro" id="IPR016828">
    <property type="entry name" value="Alpha-L-arabinofuranosidase"/>
</dbReference>
<dbReference type="PANTHER" id="PTHR43817:SF1">
    <property type="entry name" value="HYDROLASE, FAMILY 43, PUTATIVE (AFU_ORTHOLOGUE AFUA_3G01660)-RELATED"/>
    <property type="match status" value="1"/>
</dbReference>
<keyword evidence="8" id="KW-1185">Reference proteome</keyword>
<dbReference type="GO" id="GO:0004553">
    <property type="term" value="F:hydrolase activity, hydrolyzing O-glycosyl compounds"/>
    <property type="evidence" value="ECO:0007669"/>
    <property type="project" value="InterPro"/>
</dbReference>
<dbReference type="PANTHER" id="PTHR43817">
    <property type="entry name" value="GLYCOSYL HYDROLASE"/>
    <property type="match status" value="1"/>
</dbReference>
<dbReference type="AlphaFoldDB" id="A0A5P2G9F7"/>
<evidence type="ECO:0000256" key="3">
    <source>
        <dbReference type="ARBA" id="ARBA00022801"/>
    </source>
</evidence>
<keyword evidence="3 6" id="KW-0378">Hydrolase</keyword>
<dbReference type="KEGG" id="arac:E0W69_007850"/>
<dbReference type="SUPFAM" id="SSF75005">
    <property type="entry name" value="Arabinanase/levansucrase/invertase"/>
    <property type="match status" value="1"/>
</dbReference>
<organism evidence="7 8">
    <name type="scientific">Rhizosphaericola mali</name>
    <dbReference type="NCBI Taxonomy" id="2545455"/>
    <lineage>
        <taxon>Bacteria</taxon>
        <taxon>Pseudomonadati</taxon>
        <taxon>Bacteroidota</taxon>
        <taxon>Chitinophagia</taxon>
        <taxon>Chitinophagales</taxon>
        <taxon>Chitinophagaceae</taxon>
        <taxon>Rhizosphaericola</taxon>
    </lineage>
</organism>
<dbReference type="Pfam" id="PF04616">
    <property type="entry name" value="Glyco_hydro_43"/>
    <property type="match status" value="1"/>
</dbReference>
<dbReference type="OrthoDB" id="177947at2"/>
<evidence type="ECO:0000256" key="1">
    <source>
        <dbReference type="ARBA" id="ARBA00009865"/>
    </source>
</evidence>
<dbReference type="CDD" id="cd18820">
    <property type="entry name" value="GH43_LbAraf43-like"/>
    <property type="match status" value="1"/>
</dbReference>
<comment type="similarity">
    <text evidence="1 6">Belongs to the glycosyl hydrolase 43 family.</text>
</comment>
<keyword evidence="2" id="KW-0732">Signal</keyword>
<evidence type="ECO:0000313" key="8">
    <source>
        <dbReference type="Proteomes" id="UP000292424"/>
    </source>
</evidence>
<evidence type="ECO:0000256" key="4">
    <source>
        <dbReference type="ARBA" id="ARBA00023295"/>
    </source>
</evidence>
<protein>
    <submittedName>
        <fullName evidence="7">Family 43 glycosylhydrolase</fullName>
    </submittedName>
</protein>
<feature type="site" description="Important for catalytic activity, responsible for pKa modulation of the active site Glu and correct orientation of both the proton donor and substrate" evidence="5">
    <location>
        <position position="133"/>
    </location>
</feature>
<sequence length="331" mass="37783">MFGQQHSKKYFTNPIASSGADPYVFLYKGFYYYTQTEGNKISLWKMDNMGSMASAEKKVIWEALSEITEYSREIWAPEVMNIDGKWYAYFSADDGDNNHHRIFILQNNSDDPFNGAWEFKGKLNLADDKWAIDADVFYFNKQLYVIWSGWEGNTNEQQNIYISKLLDPLTPDTQRVCISKPELSWETNGDLLPNSVPNHVSVNEGPQALVHNEKLFIIYSASACWTDTYCLGMLAFNGNDLLDKNQWTKNPSPVFSQSLQNGVYATGHNSFFSSKDGKENWILYHANSNPQDGCGNKRSPRMQKYTWDANGFPKFGIPVPKGKQLLSPSEN</sequence>
<dbReference type="EMBL" id="CP044016">
    <property type="protein sequence ID" value="QES90939.1"/>
    <property type="molecule type" value="Genomic_DNA"/>
</dbReference>